<dbReference type="Proteomes" id="UP001597171">
    <property type="component" value="Unassembled WGS sequence"/>
</dbReference>
<name>A0ABW3Z984_9HYPH</name>
<dbReference type="InterPro" id="IPR011629">
    <property type="entry name" value="CobW-like_C"/>
</dbReference>
<gene>
    <name evidence="9" type="ORF">ACFQ4O_12715</name>
</gene>
<keyword evidence="2" id="KW-0378">Hydrolase</keyword>
<dbReference type="EMBL" id="JBHTMX010000132">
    <property type="protein sequence ID" value="MFD1332859.1"/>
    <property type="molecule type" value="Genomic_DNA"/>
</dbReference>
<keyword evidence="3" id="KW-0143">Chaperone</keyword>
<dbReference type="InterPro" id="IPR027417">
    <property type="entry name" value="P-loop_NTPase"/>
</dbReference>
<dbReference type="CDD" id="cd03112">
    <property type="entry name" value="CobW-like"/>
    <property type="match status" value="1"/>
</dbReference>
<evidence type="ECO:0000256" key="7">
    <source>
        <dbReference type="SAM" id="MobiDB-lite"/>
    </source>
</evidence>
<accession>A0ABW3Z984</accession>
<dbReference type="Gene3D" id="3.30.1220.10">
    <property type="entry name" value="CobW-like, C-terminal domain"/>
    <property type="match status" value="1"/>
</dbReference>
<evidence type="ECO:0000256" key="3">
    <source>
        <dbReference type="ARBA" id="ARBA00023186"/>
    </source>
</evidence>
<keyword evidence="1" id="KW-0547">Nucleotide-binding</keyword>
<dbReference type="Gene3D" id="3.40.50.300">
    <property type="entry name" value="P-loop containing nucleotide triphosphate hydrolases"/>
    <property type="match status" value="1"/>
</dbReference>
<evidence type="ECO:0000259" key="8">
    <source>
        <dbReference type="SMART" id="SM00833"/>
    </source>
</evidence>
<dbReference type="Pfam" id="PF02492">
    <property type="entry name" value="cobW"/>
    <property type="match status" value="1"/>
</dbReference>
<comment type="function">
    <text evidence="5">Zinc chaperone that directly transfers zinc cofactor to target proteins, thereby activating them. Zinc is transferred from the CXCC motif in the GTPase domain to the zinc binding site in target proteins in a process requiring GTP hydrolysis.</text>
</comment>
<comment type="similarity">
    <text evidence="4">Belongs to the SIMIBI class G3E GTPase family. ZNG1 subfamily.</text>
</comment>
<feature type="domain" description="CobW C-terminal" evidence="8">
    <location>
        <begin position="299"/>
        <end position="393"/>
    </location>
</feature>
<evidence type="ECO:0000313" key="9">
    <source>
        <dbReference type="EMBL" id="MFD1332859.1"/>
    </source>
</evidence>
<comment type="catalytic activity">
    <reaction evidence="6">
        <text>GTP + H2O = GDP + phosphate + H(+)</text>
        <dbReference type="Rhea" id="RHEA:19669"/>
        <dbReference type="ChEBI" id="CHEBI:15377"/>
        <dbReference type="ChEBI" id="CHEBI:15378"/>
        <dbReference type="ChEBI" id="CHEBI:37565"/>
        <dbReference type="ChEBI" id="CHEBI:43474"/>
        <dbReference type="ChEBI" id="CHEBI:58189"/>
    </reaction>
    <physiologicalReaction direction="left-to-right" evidence="6">
        <dbReference type="Rhea" id="RHEA:19670"/>
    </physiologicalReaction>
</comment>
<dbReference type="SMART" id="SM00833">
    <property type="entry name" value="CobW_C"/>
    <property type="match status" value="1"/>
</dbReference>
<dbReference type="InterPro" id="IPR051316">
    <property type="entry name" value="Zinc-reg_GTPase_activator"/>
</dbReference>
<dbReference type="InterPro" id="IPR036627">
    <property type="entry name" value="CobW-likC_sf"/>
</dbReference>
<evidence type="ECO:0000256" key="2">
    <source>
        <dbReference type="ARBA" id="ARBA00022801"/>
    </source>
</evidence>
<dbReference type="PANTHER" id="PTHR13748:SF59">
    <property type="entry name" value="COBW C-TERMINAL DOMAIN-CONTAINING PROTEIN"/>
    <property type="match status" value="1"/>
</dbReference>
<dbReference type="SUPFAM" id="SSF90002">
    <property type="entry name" value="Hypothetical protein YjiA, C-terminal domain"/>
    <property type="match status" value="1"/>
</dbReference>
<evidence type="ECO:0000256" key="4">
    <source>
        <dbReference type="ARBA" id="ARBA00034320"/>
    </source>
</evidence>
<evidence type="ECO:0000256" key="1">
    <source>
        <dbReference type="ARBA" id="ARBA00022741"/>
    </source>
</evidence>
<evidence type="ECO:0000256" key="6">
    <source>
        <dbReference type="ARBA" id="ARBA00049117"/>
    </source>
</evidence>
<feature type="region of interest" description="Disordered" evidence="7">
    <location>
        <begin position="250"/>
        <end position="289"/>
    </location>
</feature>
<dbReference type="InterPro" id="IPR003495">
    <property type="entry name" value="CobW/HypB/UreG_nucleotide-bd"/>
</dbReference>
<sequence>MSVDAEKTPVTVLTGYLGAGKTTLLNRILSEPHGKKYAVIVNEFGEIGIDNELVVGADEEVFEMNNGCVCCTVRGDLIRILEGLMKRKGKFDAIIVETTGLADPAPVAQTFFMDEEVARKARLDAVVTVADAKWLTTRLKDAPEAKNQIAFADVILLNKTDLVSGEELEEVEGRIRGINPYARVIRTVKSAVPLNEVLDKGAFDLDRILALEPAFLEADDHDHHHHDHGHGHDHHHHDHGPDCGCGHDHGHHDHGHKGHDHHDHGHDHKAHDHKDHGHDAKGHDAKSHGGLKHYHDETMQSVALEIPGDVDPEKFMPWVNALAQSDGQNFLRWKGILAFKGEPRRFVFQGVHMILDGDLQREWTPEETRRSKLVFIGKELDEAKLRQGFQACAA</sequence>
<feature type="compositionally biased region" description="Basic and acidic residues" evidence="7">
    <location>
        <begin position="260"/>
        <end position="289"/>
    </location>
</feature>
<comment type="caution">
    <text evidence="9">The sequence shown here is derived from an EMBL/GenBank/DDBJ whole genome shotgun (WGS) entry which is preliminary data.</text>
</comment>
<organism evidence="9 10">
    <name type="scientific">Methylopila musalis</name>
    <dbReference type="NCBI Taxonomy" id="1134781"/>
    <lineage>
        <taxon>Bacteria</taxon>
        <taxon>Pseudomonadati</taxon>
        <taxon>Pseudomonadota</taxon>
        <taxon>Alphaproteobacteria</taxon>
        <taxon>Hyphomicrobiales</taxon>
        <taxon>Methylopilaceae</taxon>
        <taxon>Methylopila</taxon>
    </lineage>
</organism>
<dbReference type="Pfam" id="PF07683">
    <property type="entry name" value="CobW_C"/>
    <property type="match status" value="1"/>
</dbReference>
<evidence type="ECO:0000256" key="5">
    <source>
        <dbReference type="ARBA" id="ARBA00045658"/>
    </source>
</evidence>
<keyword evidence="10" id="KW-1185">Reference proteome</keyword>
<dbReference type="SUPFAM" id="SSF52540">
    <property type="entry name" value="P-loop containing nucleoside triphosphate hydrolases"/>
    <property type="match status" value="1"/>
</dbReference>
<protein>
    <submittedName>
        <fullName evidence="9">CobW family GTP-binding protein</fullName>
    </submittedName>
</protein>
<evidence type="ECO:0000313" key="10">
    <source>
        <dbReference type="Proteomes" id="UP001597171"/>
    </source>
</evidence>
<reference evidence="10" key="1">
    <citation type="journal article" date="2019" name="Int. J. Syst. Evol. Microbiol.">
        <title>The Global Catalogue of Microorganisms (GCM) 10K type strain sequencing project: providing services to taxonomists for standard genome sequencing and annotation.</title>
        <authorList>
            <consortium name="The Broad Institute Genomics Platform"/>
            <consortium name="The Broad Institute Genome Sequencing Center for Infectious Disease"/>
            <person name="Wu L."/>
            <person name="Ma J."/>
        </authorList>
    </citation>
    <scope>NUCLEOTIDE SEQUENCE [LARGE SCALE GENOMIC DNA]</scope>
    <source>
        <strain evidence="10">CCUG 61696</strain>
    </source>
</reference>
<dbReference type="PANTHER" id="PTHR13748">
    <property type="entry name" value="COBW-RELATED"/>
    <property type="match status" value="1"/>
</dbReference>
<proteinExistence type="inferred from homology"/>
<dbReference type="RefSeq" id="WP_378776067.1">
    <property type="nucleotide sequence ID" value="NZ_JBHTMX010000132.1"/>
</dbReference>